<evidence type="ECO:0000313" key="1">
    <source>
        <dbReference type="EMBL" id="USI73547.1"/>
    </source>
</evidence>
<keyword evidence="2" id="KW-1185">Reference proteome</keyword>
<protein>
    <submittedName>
        <fullName evidence="1">Uncharacterized protein</fullName>
    </submittedName>
</protein>
<sequence>MIGFANLVEHGTPLIRFAQWHLEADDAPVPKIALTAIATAVWTPAR</sequence>
<organism evidence="1 2">
    <name type="scientific">Sphingomonas morindae</name>
    <dbReference type="NCBI Taxonomy" id="1541170"/>
    <lineage>
        <taxon>Bacteria</taxon>
        <taxon>Pseudomonadati</taxon>
        <taxon>Pseudomonadota</taxon>
        <taxon>Alphaproteobacteria</taxon>
        <taxon>Sphingomonadales</taxon>
        <taxon>Sphingomonadaceae</taxon>
        <taxon>Sphingomonas</taxon>
    </lineage>
</organism>
<dbReference type="EMBL" id="CP084930">
    <property type="protein sequence ID" value="USI73547.1"/>
    <property type="molecule type" value="Genomic_DNA"/>
</dbReference>
<name>A0ABY4X9E3_9SPHN</name>
<dbReference type="Proteomes" id="UP001056937">
    <property type="component" value="Chromosome 1"/>
</dbReference>
<gene>
    <name evidence="1" type="ORF">LHA26_03435</name>
</gene>
<accession>A0ABY4X9E3</accession>
<proteinExistence type="predicted"/>
<dbReference type="RefSeq" id="WP_252167356.1">
    <property type="nucleotide sequence ID" value="NZ_CP084930.1"/>
</dbReference>
<evidence type="ECO:0000313" key="2">
    <source>
        <dbReference type="Proteomes" id="UP001056937"/>
    </source>
</evidence>
<reference evidence="1" key="1">
    <citation type="journal article" date="2022" name="Toxins">
        <title>Genomic Analysis of Sphingopyxis sp. USTB-05 for Biodegrading Cyanobacterial Hepatotoxins.</title>
        <authorList>
            <person name="Liu C."/>
            <person name="Xu Q."/>
            <person name="Zhao Z."/>
            <person name="Zhang H."/>
            <person name="Liu X."/>
            <person name="Yin C."/>
            <person name="Liu Y."/>
            <person name="Yan H."/>
        </authorList>
    </citation>
    <scope>NUCLEOTIDE SEQUENCE</scope>
    <source>
        <strain evidence="1">NBD5</strain>
    </source>
</reference>